<protein>
    <submittedName>
        <fullName evidence="1">Uncharacterized protein</fullName>
    </submittedName>
</protein>
<name>A0A917K0B1_9GAMM</name>
<evidence type="ECO:0000313" key="1">
    <source>
        <dbReference type="EMBL" id="GGI93267.1"/>
    </source>
</evidence>
<dbReference type="AlphaFoldDB" id="A0A917K0B1"/>
<proteinExistence type="predicted"/>
<gene>
    <name evidence="1" type="ORF">GCM10007966_22280</name>
</gene>
<dbReference type="Proteomes" id="UP000630149">
    <property type="component" value="Unassembled WGS sequence"/>
</dbReference>
<dbReference type="EMBL" id="BMOB01000015">
    <property type="protein sequence ID" value="GGI93267.1"/>
    <property type="molecule type" value="Genomic_DNA"/>
</dbReference>
<organism evidence="1 2">
    <name type="scientific">Legionella impletisoli</name>
    <dbReference type="NCBI Taxonomy" id="343510"/>
    <lineage>
        <taxon>Bacteria</taxon>
        <taxon>Pseudomonadati</taxon>
        <taxon>Pseudomonadota</taxon>
        <taxon>Gammaproteobacteria</taxon>
        <taxon>Legionellales</taxon>
        <taxon>Legionellaceae</taxon>
        <taxon>Legionella</taxon>
    </lineage>
</organism>
<keyword evidence="2" id="KW-1185">Reference proteome</keyword>
<sequence length="133" mass="15489">MTLTTGMIMKPEQRTYKIRLADKGKKLSPLVDDHIKEDLNEHNLTVESRHRLPEDSSHTITAIFETEPKLPYLEDVLEAYDKLAIDLHYNQRSWYHLPDVSSDGKKITMIFDTERDLNAFKQRLQGVGYQVSD</sequence>
<reference evidence="1" key="2">
    <citation type="submission" date="2020-09" db="EMBL/GenBank/DDBJ databases">
        <authorList>
            <person name="Sun Q."/>
            <person name="Ohkuma M."/>
        </authorList>
    </citation>
    <scope>NUCLEOTIDE SEQUENCE</scope>
    <source>
        <strain evidence="1">JCM 13919</strain>
    </source>
</reference>
<comment type="caution">
    <text evidence="1">The sequence shown here is derived from an EMBL/GenBank/DDBJ whole genome shotgun (WGS) entry which is preliminary data.</text>
</comment>
<accession>A0A917K0B1</accession>
<dbReference type="OrthoDB" id="9835026at2"/>
<evidence type="ECO:0000313" key="2">
    <source>
        <dbReference type="Proteomes" id="UP000630149"/>
    </source>
</evidence>
<reference evidence="1" key="1">
    <citation type="journal article" date="2014" name="Int. J. Syst. Evol. Microbiol.">
        <title>Complete genome sequence of Corynebacterium casei LMG S-19264T (=DSM 44701T), isolated from a smear-ripened cheese.</title>
        <authorList>
            <consortium name="US DOE Joint Genome Institute (JGI-PGF)"/>
            <person name="Walter F."/>
            <person name="Albersmeier A."/>
            <person name="Kalinowski J."/>
            <person name="Ruckert C."/>
        </authorList>
    </citation>
    <scope>NUCLEOTIDE SEQUENCE</scope>
    <source>
        <strain evidence="1">JCM 13919</strain>
    </source>
</reference>